<reference evidence="1 2" key="1">
    <citation type="submission" date="2012-10" db="EMBL/GenBank/DDBJ databases">
        <title>Complete genome sequence of Moumouvirus goulette.</title>
        <authorList>
            <person name="Fournous G."/>
            <person name="Bougalmi M."/>
            <person name="Colson P."/>
        </authorList>
    </citation>
    <scope>NUCLEOTIDE SEQUENCE [LARGE SCALE GENOMIC DNA]</scope>
</reference>
<protein>
    <submittedName>
        <fullName evidence="1">Uncharacterized protein</fullName>
    </submittedName>
</protein>
<proteinExistence type="predicted"/>
<dbReference type="EMBL" id="KC008572">
    <property type="protein sequence ID" value="AGF85685.1"/>
    <property type="molecule type" value="Genomic_DNA"/>
</dbReference>
<keyword evidence="2" id="KW-1185">Reference proteome</keyword>
<gene>
    <name evidence="1" type="ORF">glt_00882</name>
</gene>
<dbReference type="Proteomes" id="UP000241071">
    <property type="component" value="Segment"/>
</dbReference>
<evidence type="ECO:0000313" key="2">
    <source>
        <dbReference type="Proteomes" id="UP000241071"/>
    </source>
</evidence>
<sequence>MTMFPNEIFYHMIDVSNLESKDILNWIESDKEFYEPILSDIYKEKKKKEDIAKLKKNVGAKPFIPQSKRVIQFKEELEYECGDSLKIEIGNVEIGYVARGHLGWGMTCRLYKNQKPLTIKSYDDFPGYICDRVYDYITWCNMEKDINVSEAICEVWEARKFLRTI</sequence>
<name>M1NNP4_9VIRU</name>
<organism evidence="1 2">
    <name type="scientific">Moumouvirus goulette</name>
    <dbReference type="NCBI Taxonomy" id="1247379"/>
    <lineage>
        <taxon>Viruses</taxon>
        <taxon>Varidnaviria</taxon>
        <taxon>Bamfordvirae</taxon>
        <taxon>Nucleocytoviricota</taxon>
        <taxon>Megaviricetes</taxon>
        <taxon>Imitervirales</taxon>
        <taxon>Mimiviridae</taxon>
        <taxon>Megamimivirinae</taxon>
        <taxon>Moumouvirus</taxon>
        <taxon>Moumouvirus goulettemassiliense</taxon>
    </lineage>
</organism>
<evidence type="ECO:0000313" key="1">
    <source>
        <dbReference type="EMBL" id="AGF85685.1"/>
    </source>
</evidence>
<accession>M1NNP4</accession>